<name>A0A8G2C448_DESNO</name>
<sequence>MNAVDACPKGYKQTEVGVIPEEWGVEMVGDAFEIRNQLRLPISQMVRKLACQDHVSIHAPARGATC</sequence>
<evidence type="ECO:0000313" key="1">
    <source>
        <dbReference type="EMBL" id="SFL91142.1"/>
    </source>
</evidence>
<organism evidence="1 2">
    <name type="scientific">Desulfomicrobium norvegicum (strain DSM 1741 / NCIMB 8310)</name>
    <name type="common">Desulfovibrio baculatus (strain Norway 4)</name>
    <name type="synonym">Desulfovibrio desulfuricans (strain Norway 4)</name>
    <dbReference type="NCBI Taxonomy" id="52561"/>
    <lineage>
        <taxon>Bacteria</taxon>
        <taxon>Pseudomonadati</taxon>
        <taxon>Thermodesulfobacteriota</taxon>
        <taxon>Desulfovibrionia</taxon>
        <taxon>Desulfovibrionales</taxon>
        <taxon>Desulfomicrobiaceae</taxon>
        <taxon>Desulfomicrobium</taxon>
    </lineage>
</organism>
<accession>A0A8G2C448</accession>
<gene>
    <name evidence="1" type="ORF">SAMN05421830_10918</name>
</gene>
<dbReference type="Proteomes" id="UP000199581">
    <property type="component" value="Unassembled WGS sequence"/>
</dbReference>
<comment type="caution">
    <text evidence="1">The sequence shown here is derived from an EMBL/GenBank/DDBJ whole genome shotgun (WGS) entry which is preliminary data.</text>
</comment>
<keyword evidence="2" id="KW-1185">Reference proteome</keyword>
<evidence type="ECO:0000313" key="2">
    <source>
        <dbReference type="Proteomes" id="UP000199581"/>
    </source>
</evidence>
<dbReference type="EMBL" id="FOTO01000009">
    <property type="protein sequence ID" value="SFL91142.1"/>
    <property type="molecule type" value="Genomic_DNA"/>
</dbReference>
<dbReference type="AlphaFoldDB" id="A0A8G2C448"/>
<proteinExistence type="predicted"/>
<reference evidence="1 2" key="1">
    <citation type="submission" date="2016-10" db="EMBL/GenBank/DDBJ databases">
        <authorList>
            <person name="Varghese N."/>
            <person name="Submissions S."/>
        </authorList>
    </citation>
    <scope>NUCLEOTIDE SEQUENCE [LARGE SCALE GENOMIC DNA]</scope>
    <source>
        <strain evidence="1 2">DSM 1741</strain>
    </source>
</reference>
<protein>
    <submittedName>
        <fullName evidence="1">Type I restriction enzyme, S subunit</fullName>
    </submittedName>
</protein>